<keyword evidence="6 13" id="KW-0812">Transmembrane</keyword>
<keyword evidence="3" id="KW-0488">Methylation</keyword>
<keyword evidence="4" id="KW-0145">Chemotaxis</keyword>
<dbReference type="InterPro" id="IPR035440">
    <property type="entry name" value="4HB_MCP_dom_sf"/>
</dbReference>
<dbReference type="PROSITE" id="PS50885">
    <property type="entry name" value="HAMP"/>
    <property type="match status" value="1"/>
</dbReference>
<keyword evidence="7 13" id="KW-1133">Transmembrane helix</keyword>
<feature type="compositionally biased region" description="Low complexity" evidence="12">
    <location>
        <begin position="538"/>
        <end position="548"/>
    </location>
</feature>
<keyword evidence="9 11" id="KW-0807">Transducer</keyword>
<evidence type="ECO:0000256" key="6">
    <source>
        <dbReference type="ARBA" id="ARBA00022692"/>
    </source>
</evidence>
<protein>
    <submittedName>
        <fullName evidence="16">Methyl-accepting chemotaxis protein, putative</fullName>
    </submittedName>
</protein>
<dbReference type="GO" id="GO:0007165">
    <property type="term" value="P:signal transduction"/>
    <property type="evidence" value="ECO:0007669"/>
    <property type="project" value="UniProtKB-KW"/>
</dbReference>
<feature type="region of interest" description="Disordered" evidence="12">
    <location>
        <begin position="567"/>
        <end position="666"/>
    </location>
</feature>
<dbReference type="GO" id="GO:0004888">
    <property type="term" value="F:transmembrane signaling receptor activity"/>
    <property type="evidence" value="ECO:0007669"/>
    <property type="project" value="InterPro"/>
</dbReference>
<evidence type="ECO:0000256" key="2">
    <source>
        <dbReference type="ARBA" id="ARBA00022475"/>
    </source>
</evidence>
<dbReference type="Gene3D" id="1.20.120.30">
    <property type="entry name" value="Aspartate receptor, ligand-binding domain"/>
    <property type="match status" value="1"/>
</dbReference>
<comment type="subcellular location">
    <subcellularLocation>
        <location evidence="1">Cell inner membrane</location>
        <topology evidence="1">Multi-pass membrane protein</topology>
    </subcellularLocation>
</comment>
<accession>Q2STS5</accession>
<evidence type="ECO:0000256" key="10">
    <source>
        <dbReference type="ARBA" id="ARBA00029447"/>
    </source>
</evidence>
<dbReference type="GeneID" id="45122862"/>
<feature type="domain" description="Methyl-accepting transducer" evidence="14">
    <location>
        <begin position="272"/>
        <end position="501"/>
    </location>
</feature>
<keyword evidence="8 13" id="KW-0472">Membrane</keyword>
<reference evidence="16 17" key="1">
    <citation type="journal article" date="2005" name="BMC Genomics">
        <title>Bacterial genome adaptation to niches: divergence of the potential virulence genes in three Burkholderia species of different survival strategies.</title>
        <authorList>
            <person name="Kim H.S."/>
            <person name="Schell M.A."/>
            <person name="Yu Y."/>
            <person name="Ulrich R.L."/>
            <person name="Sarria S.H."/>
            <person name="Nierman W.C."/>
            <person name="DeShazer D."/>
        </authorList>
    </citation>
    <scope>NUCLEOTIDE SEQUENCE [LARGE SCALE GENOMIC DNA]</scope>
    <source>
        <strain evidence="17">ATCC 700388 / DSM 13276 / CCUG 48851 / CIP 106301 / E264</strain>
    </source>
</reference>
<dbReference type="InterPro" id="IPR004089">
    <property type="entry name" value="MCPsignal_dom"/>
</dbReference>
<keyword evidence="5" id="KW-0997">Cell inner membrane</keyword>
<dbReference type="SUPFAM" id="SSF58104">
    <property type="entry name" value="Methyl-accepting chemotaxis protein (MCP) signaling domain"/>
    <property type="match status" value="1"/>
</dbReference>
<dbReference type="Proteomes" id="UP000001930">
    <property type="component" value="Chromosome I"/>
</dbReference>
<dbReference type="Gene3D" id="1.10.287.950">
    <property type="entry name" value="Methyl-accepting chemotaxis protein"/>
    <property type="match status" value="1"/>
</dbReference>
<evidence type="ECO:0000256" key="7">
    <source>
        <dbReference type="ARBA" id="ARBA00022989"/>
    </source>
</evidence>
<dbReference type="SUPFAM" id="SSF47170">
    <property type="entry name" value="Aspartate receptor, ligand-binding domain"/>
    <property type="match status" value="1"/>
</dbReference>
<evidence type="ECO:0000256" key="5">
    <source>
        <dbReference type="ARBA" id="ARBA00022519"/>
    </source>
</evidence>
<evidence type="ECO:0000256" key="12">
    <source>
        <dbReference type="SAM" id="MobiDB-lite"/>
    </source>
</evidence>
<gene>
    <name evidence="16" type="ordered locus">BTH_I3180</name>
</gene>
<dbReference type="PANTHER" id="PTHR43531">
    <property type="entry name" value="PROTEIN ICFG"/>
    <property type="match status" value="1"/>
</dbReference>
<keyword evidence="2" id="KW-1003">Cell membrane</keyword>
<dbReference type="InterPro" id="IPR004090">
    <property type="entry name" value="Chemotax_Me-accpt_rcpt"/>
</dbReference>
<dbReference type="Pfam" id="PF00672">
    <property type="entry name" value="HAMP"/>
    <property type="match status" value="1"/>
</dbReference>
<dbReference type="PANTHER" id="PTHR43531:SF14">
    <property type="entry name" value="METHYL-ACCEPTING CHEMOTAXIS PROTEIN I-RELATED"/>
    <property type="match status" value="1"/>
</dbReference>
<evidence type="ECO:0000256" key="11">
    <source>
        <dbReference type="PROSITE-ProRule" id="PRU00284"/>
    </source>
</evidence>
<feature type="compositionally biased region" description="Low complexity" evidence="12">
    <location>
        <begin position="580"/>
        <end position="640"/>
    </location>
</feature>
<dbReference type="SMART" id="SM00304">
    <property type="entry name" value="HAMP"/>
    <property type="match status" value="1"/>
</dbReference>
<feature type="transmembrane region" description="Helical" evidence="13">
    <location>
        <begin position="12"/>
        <end position="33"/>
    </location>
</feature>
<dbReference type="Pfam" id="PF00015">
    <property type="entry name" value="MCPsignal"/>
    <property type="match status" value="1"/>
</dbReference>
<evidence type="ECO:0000256" key="1">
    <source>
        <dbReference type="ARBA" id="ARBA00004429"/>
    </source>
</evidence>
<dbReference type="EMBL" id="CP000086">
    <property type="protein sequence ID" value="ABC38753.1"/>
    <property type="molecule type" value="Genomic_DNA"/>
</dbReference>
<evidence type="ECO:0000256" key="4">
    <source>
        <dbReference type="ARBA" id="ARBA00022500"/>
    </source>
</evidence>
<evidence type="ECO:0000259" key="15">
    <source>
        <dbReference type="PROSITE" id="PS50885"/>
    </source>
</evidence>
<feature type="transmembrane region" description="Helical" evidence="13">
    <location>
        <begin position="190"/>
        <end position="213"/>
    </location>
</feature>
<dbReference type="PRINTS" id="PR00260">
    <property type="entry name" value="CHEMTRNSDUCR"/>
</dbReference>
<dbReference type="GO" id="GO:0006935">
    <property type="term" value="P:chemotaxis"/>
    <property type="evidence" value="ECO:0007669"/>
    <property type="project" value="UniProtKB-KW"/>
</dbReference>
<dbReference type="InterPro" id="IPR003660">
    <property type="entry name" value="HAMP_dom"/>
</dbReference>
<dbReference type="AlphaFoldDB" id="Q2STS5"/>
<dbReference type="InterPro" id="IPR003122">
    <property type="entry name" value="Tar_rcpt_lig-bd"/>
</dbReference>
<evidence type="ECO:0000256" key="3">
    <source>
        <dbReference type="ARBA" id="ARBA00022481"/>
    </source>
</evidence>
<dbReference type="FunFam" id="1.10.287.950:FF:000001">
    <property type="entry name" value="Methyl-accepting chemotaxis sensory transducer"/>
    <property type="match status" value="1"/>
</dbReference>
<name>Q2STS5_BURTA</name>
<keyword evidence="17" id="KW-1185">Reference proteome</keyword>
<dbReference type="Pfam" id="PF02203">
    <property type="entry name" value="TarH"/>
    <property type="match status" value="1"/>
</dbReference>
<dbReference type="PROSITE" id="PS50111">
    <property type="entry name" value="CHEMOTAXIS_TRANSDUC_2"/>
    <property type="match status" value="1"/>
</dbReference>
<comment type="similarity">
    <text evidence="10">Belongs to the methyl-accepting chemotaxis (MCP) protein family.</text>
</comment>
<dbReference type="CDD" id="cd06225">
    <property type="entry name" value="HAMP"/>
    <property type="match status" value="1"/>
</dbReference>
<evidence type="ECO:0000259" key="14">
    <source>
        <dbReference type="PROSITE" id="PS50111"/>
    </source>
</evidence>
<evidence type="ECO:0000256" key="13">
    <source>
        <dbReference type="SAM" id="Phobius"/>
    </source>
</evidence>
<evidence type="ECO:0000313" key="17">
    <source>
        <dbReference type="Proteomes" id="UP000001930"/>
    </source>
</evidence>
<feature type="region of interest" description="Disordered" evidence="12">
    <location>
        <begin position="526"/>
        <end position="548"/>
    </location>
</feature>
<sequence length="666" mass="67891">MLHNWSIRTTLTAVGFMLVLVAALVGGLGLYALNHASRSLDAIAHGDLPTIHTLDDASSYLLRSRVALDRFKTLSEAGNADEAKKVLARAQELYAKSTQNWQAYVAASKEGIEPALTDELAARYTTLAKEGVEPEFAAAGAGDLAAYHAIADTKISPMFVAYDKAAAAVIAAYSRRAESRFDATQARISLMIALIAAGIAAAFLMVIGIRFALRGLIVQPLNIAIAQFERIAAGDLTQATQVAGNNEIGRLFQGIGRMQAAVADMVKAVHRGAEAVDVGAREISSGNADLSARTESQAASLQETASSMEQLTGTVRQNAENARQASQLAVNASDIATQGGDVVGQVVTTMQDIATSSTKVADIIGTIEGIAFQTNILALNAAVEAARAGEQGRGFAVVAGEVRSLAQRSATAAKEIKQLIGDSAHKVQSGSALVERAGATMAEIVQAVRRVTDIMGEISAASEEQSTGIVQVNRAVSQMDAVTQQNAALVEEAAAAAASLEDQTRQMKQIVSAWRVEGGIAPAASSVRSNVTGRASEPHAAASASASASASHASSATATAGASGSSRASAAAAHGERASHAAAPHAAKTTVAAPKSAASPASPAYAPKLAKPGAAARAATGAAASTAAVAPQAAPASSFALKRPALSGEPKPAAASASSDDDWETF</sequence>
<organism evidence="16 17">
    <name type="scientific">Burkholderia thailandensis (strain ATCC 700388 / DSM 13276 / CCUG 48851 / CIP 106301 / E264)</name>
    <dbReference type="NCBI Taxonomy" id="271848"/>
    <lineage>
        <taxon>Bacteria</taxon>
        <taxon>Pseudomonadati</taxon>
        <taxon>Pseudomonadota</taxon>
        <taxon>Betaproteobacteria</taxon>
        <taxon>Burkholderiales</taxon>
        <taxon>Burkholderiaceae</taxon>
        <taxon>Burkholderia</taxon>
        <taxon>pseudomallei group</taxon>
    </lineage>
</organism>
<dbReference type="KEGG" id="bte:BTH_I3180"/>
<dbReference type="SMART" id="SM00283">
    <property type="entry name" value="MA"/>
    <property type="match status" value="1"/>
</dbReference>
<dbReference type="GO" id="GO:0005886">
    <property type="term" value="C:plasma membrane"/>
    <property type="evidence" value="ECO:0007669"/>
    <property type="project" value="UniProtKB-SubCell"/>
</dbReference>
<dbReference type="CDD" id="cd19407">
    <property type="entry name" value="Tar_Tsr_sensor"/>
    <property type="match status" value="1"/>
</dbReference>
<dbReference type="HOGENOM" id="CLU_000445_107_16_4"/>
<dbReference type="RefSeq" id="WP_011402606.1">
    <property type="nucleotide sequence ID" value="NC_007651.1"/>
</dbReference>
<dbReference type="InterPro" id="IPR051310">
    <property type="entry name" value="MCP_chemotaxis"/>
</dbReference>
<proteinExistence type="inferred from homology"/>
<dbReference type="CDD" id="cd11386">
    <property type="entry name" value="MCP_signal"/>
    <property type="match status" value="1"/>
</dbReference>
<evidence type="ECO:0000256" key="8">
    <source>
        <dbReference type="ARBA" id="ARBA00023136"/>
    </source>
</evidence>
<evidence type="ECO:0000313" key="16">
    <source>
        <dbReference type="EMBL" id="ABC38753.1"/>
    </source>
</evidence>
<evidence type="ECO:0000256" key="9">
    <source>
        <dbReference type="ARBA" id="ARBA00023224"/>
    </source>
</evidence>
<feature type="domain" description="HAMP" evidence="15">
    <location>
        <begin position="215"/>
        <end position="267"/>
    </location>
</feature>